<feature type="compositionally biased region" description="Basic and acidic residues" evidence="15">
    <location>
        <begin position="31"/>
        <end position="69"/>
    </location>
</feature>
<evidence type="ECO:0000259" key="18">
    <source>
        <dbReference type="PROSITE" id="PS50975"/>
    </source>
</evidence>
<reference evidence="23" key="1">
    <citation type="submission" date="2016-11" db="UniProtKB">
        <authorList>
            <consortium name="WormBaseParasite"/>
        </authorList>
    </citation>
    <scope>IDENTIFICATION</scope>
</reference>
<dbReference type="Gene3D" id="2.40.50.100">
    <property type="match status" value="1"/>
</dbReference>
<dbReference type="Pfam" id="PF21385">
    <property type="entry name" value="ACCA_BT"/>
    <property type="match status" value="1"/>
</dbReference>
<keyword evidence="9" id="KW-0275">Fatty acid biosynthesis</keyword>
<dbReference type="PANTHER" id="PTHR45728:SF3">
    <property type="entry name" value="ACETYL-COA CARBOXYLASE"/>
    <property type="match status" value="1"/>
</dbReference>
<dbReference type="Gene3D" id="3.90.1770.10">
    <property type="entry name" value="PreATP-grasp domain"/>
    <property type="match status" value="1"/>
</dbReference>
<sequence>MQMMFIPRLLLFIFLTYFLPWHGLDEDDGAEESKDKGVHEGKHVDNTGRTEEKGIHKPEMPHPNKDGKQRKLSLLYGQCGREIAAKHRWNDSFTDSRDDDDRDVTIELDSPTLNSINYAELLDTLGLALSSSICQVSLTFSGSVSNLGRPFNMSVNGHKPELKKFNVIGNSTIRDTGAEYKSIDAFVEANVSDVDKRRPIKRLLVATNGIAAVRCMTTIMRLMNHTFRNDKLIQFICMATQDEITANSEFIKNGTTIVMSPSGSNKNNYANVDEVVRHAVENKVDAVWAGWGHASENPDLPRKLSENKIAFIGPPASAMFSLGDKIASTIIAQTVGIPTIAWSGAGICMKETKRNKGDFVVVPDDLLAKACVKNSAEGLEALKTHNIGFPLMIKASEGGGGKGIRKCTKIEDFKSMFQEVTLEVPGSPIFLMRCVENARHIEVQLIADRYENVISVFTRDCSIQRRCQKIIEEAPACVAPSETRKRMQEDAVRIAKYVGYESAGTVEYLYLPEDDTYYFLELNPRLQVEHPATEMISNISIPAIQIQIAMGLPLHKIADIRNLYNLPKNGDCELPDEVLVDTPLHSIAARITSEDPDDGFRPSTGQVRELNFRSSQDAWAYFSVSGGGRVHEFADSQFGHLFARGTSRHQAIGNILGALKEMEIKASFKSQVSYLIDLIHEPDFTNNYFNTQWLDERIAKKIKQKCTIPLSDIIAISAAVIGYSRVTHAFDSFKGAIERGQVLPPNDLTETFLFDLVRDLKIYSVKVTRSAPDSFVIVLNGSKTNVKIVRFGEGGTLIATHGEISYHCNLEESPDAFKVTIKDQIITFEKDNDPSVLKSPYTGKFLSYKKEEGEFVDVGEVFATVESMKLVFNVEVKKAPGRLQRVLNEGDLIFPGSVIGRLVDQKDSELYRPQKFFGSFPEWTSLAPSASENRVHAYNTCLEKCRNILAGSVPLGGAAEVSALVTELFRFLNVNNLPRFILEPTIVQVTKTFPQSVQQSFFDAVEKPCFTGDKLVQALNGYVLPQEDRVKFDHAVKEFAYGANGFAAGVLNSLLSDYISVEKYFEGKGYDDSVAEIKENNSNGDAVVQTIYSHTQIKSKNIVIKAILEALKQTGSTFIPSLLDNLREIGNLHHTEEISSLAREILLIFQNLCYKNNYSGITASGLTATVEEVKLWLQSPLAKRPDSTGWKVIHEYFFDSDIGSQCLDRYVATHISAESGYVENTYTLPQMGCTINHFTLIPKPTSFNKIVLKGNKLIVVRLSIDSETYKTCFSNADFLDCLKKNFSLYCKKDDVINVSIFVKIINDKAVHHDASTLTEQEEQKVFYAQNAVVDIKAALEKNFKVNRVNTVLCLHDRPLPQLTIFEQVRLEKDRLPVNSYPVLSRLSSVRAYQQDDAESNFAKLFIRQQLIIPGNKAEDVKKKVSQAVFLSLDNACTAAQVAMAKKSKTGKERFFAANHVFVFISCPGLPKEVIASEEHLAFMKECIIEEVESHKSILAKHQISEVEMVYESIDGHKRIVIRDETGVTTEVITKFSQPLGIYPTVSVVDKKRFAARRVNSSYIYDFPIIFGMAAINSWTAAKSLDESAYNRSVAALPPAMAEALRDGRWREFFNLEELVFDNDKLVHITDAETLQKRSKNALNKCGMVAWIMKLYTPEKPRGYEVVLIGNDVTFQSGSFGTAEDDLFAAASAYSREHKLPRVNVSVNSGARIGLSTKISKLVKVQLKNEEKPDQGHDYIYVDGQHKADVEGQVVYEELDNGRLKILAVIGAKNEKIGVENLQGSGLIAGETSRAYFEVPTYCYVTGRSVGIGAYTARLAHRIVQHKQSHLILTGYEALNTLLGKKVYTSNNQLGGPEVMFRNGVTHAVVDNDLEGIAKVLRWMSFLPSENKSFPFFSQYGNDSSIREVRIPLTGGDQYDVRHLIDSKDLYNKHGICDTMSFDEICGDWAKSIVAGRARLCGIPIGVVASEFRNFSTTVPADPALEGSQIQNTQRAGQVWYPDSAFKTAEAINDLNKENLPLLIIASLRGFSGGQKDMYDMVLKFGAQIVDALAVYNRPVIVYIPEAGELRGGAWAVLDSKIRPEFIHLVADEKSRGGILEPNAVVGIKFRKPVMAEMMKRCDESYAQLSADSNSKKEAEERYTELSKVYRNAAVEFADAHDRWQRMKSVGAVDHVTSLKNSRKLFFELIRNELAKVGMAETYSNAPHASKPPCLASSMTWVENNLKTFETPSASMDEEYTRIEAYHKTRFVTDLVAAVTESQKLYEKQLSSYLTGLSRP</sequence>
<feature type="chain" id="PRO_5009307261" evidence="16">
    <location>
        <begin position="24"/>
        <end position="2279"/>
    </location>
</feature>
<dbReference type="Gene3D" id="2.40.460.10">
    <property type="entry name" value="Biotin dependent carboxylase carboxyltransferase"/>
    <property type="match status" value="1"/>
</dbReference>
<dbReference type="InterPro" id="IPR005479">
    <property type="entry name" value="CPAse_ATP-bd"/>
</dbReference>
<keyword evidence="4" id="KW-0436">Ligase</keyword>
<dbReference type="InterPro" id="IPR011764">
    <property type="entry name" value="Biotin_carboxylation_dom"/>
</dbReference>
<dbReference type="SUPFAM" id="SSF52096">
    <property type="entry name" value="ClpP/crotonase"/>
    <property type="match status" value="2"/>
</dbReference>
<name>A0A1I7T9U3_9PELO</name>
<evidence type="ECO:0000313" key="22">
    <source>
        <dbReference type="Proteomes" id="UP000095282"/>
    </source>
</evidence>
<dbReference type="InterPro" id="IPR011763">
    <property type="entry name" value="COA_CT_C"/>
</dbReference>
<dbReference type="CDD" id="cd06850">
    <property type="entry name" value="biotinyl_domain"/>
    <property type="match status" value="1"/>
</dbReference>
<comment type="cofactor">
    <cofactor evidence="1">
        <name>biotin</name>
        <dbReference type="ChEBI" id="CHEBI:57586"/>
    </cofactor>
</comment>
<dbReference type="InterPro" id="IPR013537">
    <property type="entry name" value="AcCoA_COase_cen"/>
</dbReference>
<keyword evidence="5 14" id="KW-0547">Nucleotide-binding</keyword>
<dbReference type="GO" id="GO:2001295">
    <property type="term" value="P:malonyl-CoA biosynthetic process"/>
    <property type="evidence" value="ECO:0007669"/>
    <property type="project" value="UniProtKB-UniPathway"/>
</dbReference>
<dbReference type="PANTHER" id="PTHR45728">
    <property type="entry name" value="ACETYL-COA CARBOXYLASE, ISOFORM A"/>
    <property type="match status" value="1"/>
</dbReference>
<dbReference type="InterPro" id="IPR049076">
    <property type="entry name" value="ACCA"/>
</dbReference>
<dbReference type="SUPFAM" id="SSF51230">
    <property type="entry name" value="Single hybrid motif"/>
    <property type="match status" value="1"/>
</dbReference>
<evidence type="ECO:0000256" key="2">
    <source>
        <dbReference type="ARBA" id="ARBA00004956"/>
    </source>
</evidence>
<feature type="domain" description="CoA carboxyltransferase C-terminal" evidence="21">
    <location>
        <begin position="1900"/>
        <end position="2195"/>
    </location>
</feature>
<keyword evidence="6" id="KW-0276">Fatty acid metabolism</keyword>
<evidence type="ECO:0000256" key="3">
    <source>
        <dbReference type="ARBA" id="ARBA00022516"/>
    </source>
</evidence>
<evidence type="ECO:0000256" key="8">
    <source>
        <dbReference type="ARBA" id="ARBA00023098"/>
    </source>
</evidence>
<dbReference type="InterPro" id="IPR034733">
    <property type="entry name" value="AcCoA_carboxyl_beta"/>
</dbReference>
<comment type="catalytic activity">
    <reaction evidence="13">
        <text>N(6)-biotinyl-L-lysyl-[protein] + hydrogencarbonate + ATP = N(6)-carboxybiotinyl-L-lysyl-[protein] + ADP + phosphate + H(+)</text>
        <dbReference type="Rhea" id="RHEA:13501"/>
        <dbReference type="Rhea" id="RHEA-COMP:10505"/>
        <dbReference type="Rhea" id="RHEA-COMP:10506"/>
        <dbReference type="ChEBI" id="CHEBI:15378"/>
        <dbReference type="ChEBI" id="CHEBI:17544"/>
        <dbReference type="ChEBI" id="CHEBI:30616"/>
        <dbReference type="ChEBI" id="CHEBI:43474"/>
        <dbReference type="ChEBI" id="CHEBI:83144"/>
        <dbReference type="ChEBI" id="CHEBI:83145"/>
        <dbReference type="ChEBI" id="CHEBI:456216"/>
        <dbReference type="EC" id="6.3.4.14"/>
    </reaction>
</comment>
<dbReference type="InterPro" id="IPR005481">
    <property type="entry name" value="BC-like_N"/>
</dbReference>
<keyword evidence="16" id="KW-0732">Signal</keyword>
<dbReference type="InterPro" id="IPR013815">
    <property type="entry name" value="ATP_grasp_subdomain_1"/>
</dbReference>
<dbReference type="InterPro" id="IPR011762">
    <property type="entry name" value="COA_CT_N"/>
</dbReference>
<dbReference type="PROSITE" id="PS00866">
    <property type="entry name" value="CPSASE_1"/>
    <property type="match status" value="1"/>
</dbReference>
<evidence type="ECO:0000259" key="21">
    <source>
        <dbReference type="PROSITE" id="PS50989"/>
    </source>
</evidence>
<dbReference type="Proteomes" id="UP000095282">
    <property type="component" value="Unplaced"/>
</dbReference>
<evidence type="ECO:0000256" key="5">
    <source>
        <dbReference type="ARBA" id="ARBA00022741"/>
    </source>
</evidence>
<dbReference type="SMART" id="SM00878">
    <property type="entry name" value="Biotin_carb_C"/>
    <property type="match status" value="1"/>
</dbReference>
<proteinExistence type="predicted"/>
<dbReference type="STRING" id="1561998.A0A1I7T9U3"/>
<dbReference type="Gene3D" id="3.30.1490.20">
    <property type="entry name" value="ATP-grasp fold, A domain"/>
    <property type="match status" value="1"/>
</dbReference>
<dbReference type="PROSITE" id="PS50979">
    <property type="entry name" value="BC"/>
    <property type="match status" value="1"/>
</dbReference>
<evidence type="ECO:0000256" key="10">
    <source>
        <dbReference type="ARBA" id="ARBA00023267"/>
    </source>
</evidence>
<keyword evidence="7 14" id="KW-0067">ATP-binding</keyword>
<feature type="region of interest" description="Disordered" evidence="15">
    <location>
        <begin position="29"/>
        <end position="69"/>
    </location>
</feature>
<dbReference type="UniPathway" id="UPA00655">
    <property type="reaction ID" value="UER00711"/>
</dbReference>
<feature type="domain" description="Lipoyl-binding" evidence="17">
    <location>
        <begin position="828"/>
        <end position="903"/>
    </location>
</feature>
<evidence type="ECO:0000256" key="9">
    <source>
        <dbReference type="ARBA" id="ARBA00023160"/>
    </source>
</evidence>
<feature type="domain" description="ATP-grasp" evidence="18">
    <location>
        <begin position="357"/>
        <end position="550"/>
    </location>
</feature>
<dbReference type="PROSITE" id="PS50980">
    <property type="entry name" value="COA_CT_NTER"/>
    <property type="match status" value="1"/>
</dbReference>
<dbReference type="InterPro" id="IPR005482">
    <property type="entry name" value="Biotin_COase_C"/>
</dbReference>
<dbReference type="PROSITE" id="PS50975">
    <property type="entry name" value="ATP_GRASP"/>
    <property type="match status" value="1"/>
</dbReference>
<evidence type="ECO:0000256" key="1">
    <source>
        <dbReference type="ARBA" id="ARBA00001953"/>
    </source>
</evidence>
<dbReference type="SUPFAM" id="SSF51246">
    <property type="entry name" value="Rudiment single hybrid motif"/>
    <property type="match status" value="1"/>
</dbReference>
<dbReference type="Gene3D" id="3.40.50.20">
    <property type="match status" value="1"/>
</dbReference>
<evidence type="ECO:0000256" key="7">
    <source>
        <dbReference type="ARBA" id="ARBA00022840"/>
    </source>
</evidence>
<dbReference type="GO" id="GO:0003989">
    <property type="term" value="F:acetyl-CoA carboxylase activity"/>
    <property type="evidence" value="ECO:0007669"/>
    <property type="project" value="UniProtKB-EC"/>
</dbReference>
<evidence type="ECO:0000313" key="23">
    <source>
        <dbReference type="WBParaSite" id="Csp11.Scaffold558.g3836.t2"/>
    </source>
</evidence>
<feature type="domain" description="Biotin carboxylation" evidence="19">
    <location>
        <begin position="199"/>
        <end position="699"/>
    </location>
</feature>
<evidence type="ECO:0000256" key="6">
    <source>
        <dbReference type="ARBA" id="ARBA00022832"/>
    </source>
</evidence>
<organism evidence="22 23">
    <name type="scientific">Caenorhabditis tropicalis</name>
    <dbReference type="NCBI Taxonomy" id="1561998"/>
    <lineage>
        <taxon>Eukaryota</taxon>
        <taxon>Metazoa</taxon>
        <taxon>Ecdysozoa</taxon>
        <taxon>Nematoda</taxon>
        <taxon>Chromadorea</taxon>
        <taxon>Rhabditida</taxon>
        <taxon>Rhabditina</taxon>
        <taxon>Rhabditomorpha</taxon>
        <taxon>Rhabditoidea</taxon>
        <taxon>Rhabditidae</taxon>
        <taxon>Peloderinae</taxon>
        <taxon>Caenorhabditis</taxon>
    </lineage>
</organism>
<dbReference type="FunFam" id="2.40.50.100:FF:000005">
    <property type="entry name" value="Acetyl-CoA carboxylase 1"/>
    <property type="match status" value="1"/>
</dbReference>
<dbReference type="FunFam" id="3.30.1490.20:FF:000003">
    <property type="entry name" value="acetyl-CoA carboxylase isoform X1"/>
    <property type="match status" value="1"/>
</dbReference>
<dbReference type="eggNOG" id="KOG0368">
    <property type="taxonomic scope" value="Eukaryota"/>
</dbReference>
<evidence type="ECO:0000259" key="17">
    <source>
        <dbReference type="PROSITE" id="PS50968"/>
    </source>
</evidence>
<dbReference type="Pfam" id="PF01039">
    <property type="entry name" value="Carboxyl_trans"/>
    <property type="match status" value="1"/>
</dbReference>
<comment type="pathway">
    <text evidence="2">Lipid metabolism; malonyl-CoA biosynthesis; malonyl-CoA from acetyl-CoA: step 1/1.</text>
</comment>
<dbReference type="GO" id="GO:0046872">
    <property type="term" value="F:metal ion binding"/>
    <property type="evidence" value="ECO:0007669"/>
    <property type="project" value="InterPro"/>
</dbReference>
<dbReference type="Pfam" id="PF02786">
    <property type="entry name" value="CPSase_L_D2"/>
    <property type="match status" value="1"/>
</dbReference>
<evidence type="ECO:0000259" key="19">
    <source>
        <dbReference type="PROSITE" id="PS50979"/>
    </source>
</evidence>
<dbReference type="InterPro" id="IPR000089">
    <property type="entry name" value="Biotin_lipoyl"/>
</dbReference>
<evidence type="ECO:0000256" key="13">
    <source>
        <dbReference type="ARBA" id="ARBA00048600"/>
    </source>
</evidence>
<evidence type="ECO:0000259" key="20">
    <source>
        <dbReference type="PROSITE" id="PS50980"/>
    </source>
</evidence>
<dbReference type="SUPFAM" id="SSF56059">
    <property type="entry name" value="Glutathione synthetase ATP-binding domain-like"/>
    <property type="match status" value="1"/>
</dbReference>
<dbReference type="InterPro" id="IPR029045">
    <property type="entry name" value="ClpP/crotonase-like_dom_sf"/>
</dbReference>
<dbReference type="GO" id="GO:0005524">
    <property type="term" value="F:ATP binding"/>
    <property type="evidence" value="ECO:0007669"/>
    <property type="project" value="UniProtKB-UniRule"/>
</dbReference>
<dbReference type="GO" id="GO:0006633">
    <property type="term" value="P:fatty acid biosynthetic process"/>
    <property type="evidence" value="ECO:0007669"/>
    <property type="project" value="UniProtKB-KW"/>
</dbReference>
<dbReference type="InterPro" id="IPR016185">
    <property type="entry name" value="PreATP-grasp_dom_sf"/>
</dbReference>
<keyword evidence="10" id="KW-0092">Biotin</keyword>
<dbReference type="InterPro" id="IPR011761">
    <property type="entry name" value="ATP-grasp"/>
</dbReference>
<keyword evidence="22" id="KW-1185">Reference proteome</keyword>
<dbReference type="InterPro" id="IPR011054">
    <property type="entry name" value="Rudment_hybrid_motif"/>
</dbReference>
<evidence type="ECO:0000256" key="14">
    <source>
        <dbReference type="PROSITE-ProRule" id="PRU00409"/>
    </source>
</evidence>
<keyword evidence="3" id="KW-0444">Lipid biosynthesis</keyword>
<dbReference type="Pfam" id="PF08326">
    <property type="entry name" value="ACC_central"/>
    <property type="match status" value="1"/>
</dbReference>
<protein>
    <submittedName>
        <fullName evidence="23">Acetyl-CoA carboxylase</fullName>
    </submittedName>
</protein>
<dbReference type="Pfam" id="PF00364">
    <property type="entry name" value="Biotin_lipoyl"/>
    <property type="match status" value="1"/>
</dbReference>
<comment type="catalytic activity">
    <reaction evidence="12">
        <text>hydrogencarbonate + acetyl-CoA + ATP = malonyl-CoA + ADP + phosphate + H(+)</text>
        <dbReference type="Rhea" id="RHEA:11308"/>
        <dbReference type="ChEBI" id="CHEBI:15378"/>
        <dbReference type="ChEBI" id="CHEBI:17544"/>
        <dbReference type="ChEBI" id="CHEBI:30616"/>
        <dbReference type="ChEBI" id="CHEBI:43474"/>
        <dbReference type="ChEBI" id="CHEBI:57288"/>
        <dbReference type="ChEBI" id="CHEBI:57384"/>
        <dbReference type="ChEBI" id="CHEBI:456216"/>
        <dbReference type="EC" id="6.4.1.2"/>
    </reaction>
</comment>
<feature type="signal peptide" evidence="16">
    <location>
        <begin position="1"/>
        <end position="23"/>
    </location>
</feature>
<evidence type="ECO:0000256" key="4">
    <source>
        <dbReference type="ARBA" id="ARBA00022598"/>
    </source>
</evidence>
<dbReference type="Pfam" id="PF02785">
    <property type="entry name" value="Biotin_carb_C"/>
    <property type="match status" value="1"/>
</dbReference>
<dbReference type="PROSITE" id="PS50968">
    <property type="entry name" value="BIOTINYL_LIPOYL"/>
    <property type="match status" value="1"/>
</dbReference>
<evidence type="ECO:0000256" key="16">
    <source>
        <dbReference type="SAM" id="SignalP"/>
    </source>
</evidence>
<feature type="domain" description="CoA carboxyltransferase N-terminal" evidence="20">
    <location>
        <begin position="1541"/>
        <end position="1898"/>
    </location>
</feature>
<dbReference type="WBParaSite" id="Csp11.Scaffold558.g3836.t2">
    <property type="protein sequence ID" value="Csp11.Scaffold558.g3836.t2"/>
    <property type="gene ID" value="Csp11.Scaffold558.g3836"/>
</dbReference>
<dbReference type="InterPro" id="IPR049074">
    <property type="entry name" value="ACCA_BT"/>
</dbReference>
<evidence type="ECO:0000256" key="15">
    <source>
        <dbReference type="SAM" id="MobiDB-lite"/>
    </source>
</evidence>
<accession>A0A1I7T9U3</accession>
<dbReference type="GO" id="GO:0004075">
    <property type="term" value="F:biotin carboxylase activity"/>
    <property type="evidence" value="ECO:0007669"/>
    <property type="project" value="UniProtKB-EC"/>
</dbReference>
<keyword evidence="11" id="KW-0511">Multifunctional enzyme</keyword>
<dbReference type="GO" id="GO:0005739">
    <property type="term" value="C:mitochondrion"/>
    <property type="evidence" value="ECO:0007669"/>
    <property type="project" value="TreeGrafter"/>
</dbReference>
<dbReference type="Pfam" id="PF00289">
    <property type="entry name" value="Biotin_carb_N"/>
    <property type="match status" value="1"/>
</dbReference>
<dbReference type="Gene3D" id="3.30.470.20">
    <property type="entry name" value="ATP-grasp fold, B domain"/>
    <property type="match status" value="1"/>
</dbReference>
<dbReference type="SUPFAM" id="SSF52440">
    <property type="entry name" value="PreATP-grasp domain"/>
    <property type="match status" value="1"/>
</dbReference>
<dbReference type="InterPro" id="IPR011053">
    <property type="entry name" value="Single_hybrid_motif"/>
</dbReference>
<dbReference type="PROSITE" id="PS00867">
    <property type="entry name" value="CPSASE_2"/>
    <property type="match status" value="1"/>
</dbReference>
<evidence type="ECO:0000256" key="11">
    <source>
        <dbReference type="ARBA" id="ARBA00023268"/>
    </source>
</evidence>
<keyword evidence="8" id="KW-0443">Lipid metabolism</keyword>
<dbReference type="PROSITE" id="PS50989">
    <property type="entry name" value="COA_CT_CTER"/>
    <property type="match status" value="1"/>
</dbReference>
<evidence type="ECO:0000256" key="12">
    <source>
        <dbReference type="ARBA" id="ARBA00048065"/>
    </source>
</evidence>
<dbReference type="Gene3D" id="3.90.226.10">
    <property type="entry name" value="2-enoyl-CoA Hydratase, Chain A, domain 1"/>
    <property type="match status" value="2"/>
</dbReference>